<comment type="caution">
    <text evidence="2">The sequence shown here is derived from an EMBL/GenBank/DDBJ whole genome shotgun (WGS) entry which is preliminary data.</text>
</comment>
<feature type="domain" description="Reverse transcriptase Ty1/copia-type" evidence="1">
    <location>
        <begin position="10"/>
        <end position="114"/>
    </location>
</feature>
<protein>
    <submittedName>
        <fullName evidence="2">Ribonuclease H-like domain-containing protein</fullName>
    </submittedName>
</protein>
<gene>
    <name evidence="2" type="ORF">Tci_032662</name>
</gene>
<name>A0A6L2LK99_TANCI</name>
<evidence type="ECO:0000259" key="1">
    <source>
        <dbReference type="Pfam" id="PF07727"/>
    </source>
</evidence>
<proteinExistence type="predicted"/>
<dbReference type="PANTHER" id="PTHR11439">
    <property type="entry name" value="GAG-POL-RELATED RETROTRANSPOSON"/>
    <property type="match status" value="1"/>
</dbReference>
<dbReference type="PANTHER" id="PTHR11439:SF524">
    <property type="entry name" value="RNA-DIRECTED DNA POLYMERASE, PROTEIN KINASE RLK-PELLE-DLSV FAMILY"/>
    <property type="match status" value="1"/>
</dbReference>
<sequence length="336" mass="38297">MYDEYNALVSTWILIPMPSDVNLVCSMLLFKHKFHADVTLIPYKVRLVANGNSQQLGVDFDDTFSLVIKPATIHTNLSLVMSRKWPIHQLDVKNAFLNGDLSETVYMYQHARFVDSRYPHHWKYALQLLKHAHMVNYDPSRTPIDTVSKLVPEGVPVQDPTLYRSLARASVSHVYTSIFILCSTTNLSLYSQSMGATFVALKRILRYVHGTLDFGLHIYASTTTSQVGYTDADWAGFPSTRSTPSSAPVSKLNTEVRVLHVPSRYQDVDIFNKGLPSAFFKEFQFSLHVQPPLALTVGAYCRISNNILVEGKRGNFRERGWMKILERESKHERKMH</sequence>
<dbReference type="AlphaFoldDB" id="A0A6L2LK99"/>
<evidence type="ECO:0000313" key="2">
    <source>
        <dbReference type="EMBL" id="GEU60684.1"/>
    </source>
</evidence>
<dbReference type="Pfam" id="PF07727">
    <property type="entry name" value="RVT_2"/>
    <property type="match status" value="1"/>
</dbReference>
<organism evidence="2">
    <name type="scientific">Tanacetum cinerariifolium</name>
    <name type="common">Dalmatian daisy</name>
    <name type="synonym">Chrysanthemum cinerariifolium</name>
    <dbReference type="NCBI Taxonomy" id="118510"/>
    <lineage>
        <taxon>Eukaryota</taxon>
        <taxon>Viridiplantae</taxon>
        <taxon>Streptophyta</taxon>
        <taxon>Embryophyta</taxon>
        <taxon>Tracheophyta</taxon>
        <taxon>Spermatophyta</taxon>
        <taxon>Magnoliopsida</taxon>
        <taxon>eudicotyledons</taxon>
        <taxon>Gunneridae</taxon>
        <taxon>Pentapetalae</taxon>
        <taxon>asterids</taxon>
        <taxon>campanulids</taxon>
        <taxon>Asterales</taxon>
        <taxon>Asteraceae</taxon>
        <taxon>Asteroideae</taxon>
        <taxon>Anthemideae</taxon>
        <taxon>Anthemidinae</taxon>
        <taxon>Tanacetum</taxon>
    </lineage>
</organism>
<dbReference type="EMBL" id="BKCJ010004377">
    <property type="protein sequence ID" value="GEU60684.1"/>
    <property type="molecule type" value="Genomic_DNA"/>
</dbReference>
<accession>A0A6L2LK99</accession>
<dbReference type="InterPro" id="IPR013103">
    <property type="entry name" value="RVT_2"/>
</dbReference>
<reference evidence="2" key="1">
    <citation type="journal article" date="2019" name="Sci. Rep.">
        <title>Draft genome of Tanacetum cinerariifolium, the natural source of mosquito coil.</title>
        <authorList>
            <person name="Yamashiro T."/>
            <person name="Shiraishi A."/>
            <person name="Satake H."/>
            <person name="Nakayama K."/>
        </authorList>
    </citation>
    <scope>NUCLEOTIDE SEQUENCE</scope>
</reference>